<reference evidence="4 5" key="1">
    <citation type="submission" date="2021-03" db="EMBL/GenBank/DDBJ databases">
        <title>Sequencing the genomes of 1000 actinobacteria strains.</title>
        <authorList>
            <person name="Klenk H.-P."/>
        </authorList>
    </citation>
    <scope>NUCLEOTIDE SEQUENCE [LARGE SCALE GENOMIC DNA]</scope>
    <source>
        <strain evidence="4 5">DSM 44580</strain>
    </source>
</reference>
<evidence type="ECO:0000259" key="3">
    <source>
        <dbReference type="Pfam" id="PF01593"/>
    </source>
</evidence>
<dbReference type="Gene3D" id="3.50.50.60">
    <property type="entry name" value="FAD/NAD(P)-binding domain"/>
    <property type="match status" value="1"/>
</dbReference>
<keyword evidence="5" id="KW-1185">Reference proteome</keyword>
<comment type="caution">
    <text evidence="4">The sequence shown here is derived from an EMBL/GenBank/DDBJ whole genome shotgun (WGS) entry which is preliminary data.</text>
</comment>
<comment type="cofactor">
    <cofactor evidence="1">
        <name>FAD</name>
        <dbReference type="ChEBI" id="CHEBI:57692"/>
    </cofactor>
</comment>
<dbReference type="InterPro" id="IPR002937">
    <property type="entry name" value="Amino_oxidase"/>
</dbReference>
<protein>
    <submittedName>
        <fullName evidence="4">Monoamine oxidase</fullName>
        <ecNumber evidence="4">1.4.3.4</ecNumber>
    </submittedName>
</protein>
<dbReference type="InterPro" id="IPR050281">
    <property type="entry name" value="Flavin_monoamine_oxidase"/>
</dbReference>
<dbReference type="EMBL" id="JAGIOO010000001">
    <property type="protein sequence ID" value="MBP2476888.1"/>
    <property type="molecule type" value="Genomic_DNA"/>
</dbReference>
<dbReference type="Proteomes" id="UP001519363">
    <property type="component" value="Unassembled WGS sequence"/>
</dbReference>
<dbReference type="PANTHER" id="PTHR10742">
    <property type="entry name" value="FLAVIN MONOAMINE OXIDASE"/>
    <property type="match status" value="1"/>
</dbReference>
<dbReference type="RefSeq" id="WP_086788409.1">
    <property type="nucleotide sequence ID" value="NZ_JAGIOO010000001.1"/>
</dbReference>
<evidence type="ECO:0000256" key="1">
    <source>
        <dbReference type="ARBA" id="ARBA00001974"/>
    </source>
</evidence>
<evidence type="ECO:0000256" key="2">
    <source>
        <dbReference type="ARBA" id="ARBA00023002"/>
    </source>
</evidence>
<sequence>MADVIVVGAGAAGLGAARALADAGRQVLVIEARDRVGGRLWTDATSLSVPVERGAELVHGRKVSLWELIRKQWLRTKPLSSFLRRDPGSPWLPEDSRQVWDFPRGRPMEPLPETGPGEDAETYLTRIGLPREFLPLGLLGYENDLGSLRTRPAHEAAEVVSKLLAGRLGDLEWREGGDFRVLGGYAQVLPPLAKGLNVRLGAVVRRIEHGPDGVTVHTDAGAAQARQLVLTLPLGVLQQDGVEFDPPLPPERREALHAITQLPVCKVVLEFPQPVLPKPGRGFADFTANPAGVWDASEGYRGFAGQIVVTWAVGEAAEELWAMPEEQRLGQAVRTVRRIAGAPRAQAVGAVVHDWASDPFARGAYTIHPDRDAVKTIMAPLGESVFWGGVVESTVDRALDSGRAAAAQVLGR</sequence>
<dbReference type="SUPFAM" id="SSF54373">
    <property type="entry name" value="FAD-linked reductases, C-terminal domain"/>
    <property type="match status" value="1"/>
</dbReference>
<proteinExistence type="predicted"/>
<dbReference type="Pfam" id="PF01593">
    <property type="entry name" value="Amino_oxidase"/>
    <property type="match status" value="1"/>
</dbReference>
<dbReference type="InterPro" id="IPR001613">
    <property type="entry name" value="Flavin_amine_oxidase"/>
</dbReference>
<organism evidence="4 5">
    <name type="scientific">Crossiella equi</name>
    <dbReference type="NCBI Taxonomy" id="130796"/>
    <lineage>
        <taxon>Bacteria</taxon>
        <taxon>Bacillati</taxon>
        <taxon>Actinomycetota</taxon>
        <taxon>Actinomycetes</taxon>
        <taxon>Pseudonocardiales</taxon>
        <taxon>Pseudonocardiaceae</taxon>
        <taxon>Crossiella</taxon>
    </lineage>
</organism>
<gene>
    <name evidence="4" type="ORF">JOF53_005760</name>
</gene>
<dbReference type="SUPFAM" id="SSF51905">
    <property type="entry name" value="FAD/NAD(P)-binding domain"/>
    <property type="match status" value="1"/>
</dbReference>
<dbReference type="EC" id="1.4.3.4" evidence="4"/>
<dbReference type="GO" id="GO:0097621">
    <property type="term" value="F:monoamine oxidase activity"/>
    <property type="evidence" value="ECO:0007669"/>
    <property type="project" value="UniProtKB-EC"/>
</dbReference>
<evidence type="ECO:0000313" key="5">
    <source>
        <dbReference type="Proteomes" id="UP001519363"/>
    </source>
</evidence>
<dbReference type="InterPro" id="IPR036188">
    <property type="entry name" value="FAD/NAD-bd_sf"/>
</dbReference>
<dbReference type="PANTHER" id="PTHR10742:SF410">
    <property type="entry name" value="LYSINE-SPECIFIC HISTONE DEMETHYLASE 2"/>
    <property type="match status" value="1"/>
</dbReference>
<accession>A0ABS5AJY6</accession>
<keyword evidence="2 4" id="KW-0560">Oxidoreductase</keyword>
<feature type="domain" description="Amine oxidase" evidence="3">
    <location>
        <begin position="12"/>
        <end position="410"/>
    </location>
</feature>
<name>A0ABS5AJY6_9PSEU</name>
<evidence type="ECO:0000313" key="4">
    <source>
        <dbReference type="EMBL" id="MBP2476888.1"/>
    </source>
</evidence>
<dbReference type="PRINTS" id="PR00757">
    <property type="entry name" value="AMINEOXDASEF"/>
</dbReference>